<evidence type="ECO:0000313" key="19">
    <source>
        <dbReference type="EMBL" id="KIV81928.1"/>
    </source>
</evidence>
<dbReference type="InterPro" id="IPR001834">
    <property type="entry name" value="CBR-like"/>
</dbReference>
<evidence type="ECO:0000256" key="8">
    <source>
        <dbReference type="ARBA" id="ARBA00022989"/>
    </source>
</evidence>
<feature type="binding site" evidence="15">
    <location>
        <position position="165"/>
    </location>
    <ligand>
        <name>FAD</name>
        <dbReference type="ChEBI" id="CHEBI:57692"/>
    </ligand>
</feature>
<keyword evidence="11" id="KW-0496">Mitochondrion</keyword>
<gene>
    <name evidence="19" type="ORF">PV11_04075</name>
</gene>
<dbReference type="SUPFAM" id="SSF52343">
    <property type="entry name" value="Ferredoxin reductase-like, C-terminal NADP-linked domain"/>
    <property type="match status" value="1"/>
</dbReference>
<dbReference type="STRING" id="1016849.A0A0D1Z4Y0"/>
<feature type="binding site" evidence="15">
    <location>
        <position position="158"/>
    </location>
    <ligand>
        <name>FAD</name>
        <dbReference type="ChEBI" id="CHEBI:57692"/>
    </ligand>
</feature>
<evidence type="ECO:0000256" key="1">
    <source>
        <dbReference type="ARBA" id="ARBA00001974"/>
    </source>
</evidence>
<dbReference type="PANTHER" id="PTHR19370">
    <property type="entry name" value="NADH-CYTOCHROME B5 REDUCTASE"/>
    <property type="match status" value="1"/>
</dbReference>
<proteinExistence type="inferred from homology"/>
<feature type="binding site" evidence="15">
    <location>
        <position position="141"/>
    </location>
    <ligand>
        <name>FAD</name>
        <dbReference type="ChEBI" id="CHEBI:57692"/>
    </ligand>
</feature>
<evidence type="ECO:0000256" key="6">
    <source>
        <dbReference type="ARBA" id="ARBA00022787"/>
    </source>
</evidence>
<dbReference type="AlphaFoldDB" id="A0A0D1Z4Y0"/>
<dbReference type="Gene3D" id="2.40.30.10">
    <property type="entry name" value="Translation factors"/>
    <property type="match status" value="1"/>
</dbReference>
<keyword evidence="10 16" id="KW-0520">NAD</keyword>
<evidence type="ECO:0000256" key="14">
    <source>
        <dbReference type="ARBA" id="ARBA00047682"/>
    </source>
</evidence>
<dbReference type="Gene3D" id="3.40.50.80">
    <property type="entry name" value="Nucleotide-binding domain of ferredoxin-NADP reductase (FNR) module"/>
    <property type="match status" value="1"/>
</dbReference>
<feature type="domain" description="FAD-binding FR-type" evidence="18">
    <location>
        <begin position="85"/>
        <end position="190"/>
    </location>
</feature>
<dbReference type="PRINTS" id="PR00406">
    <property type="entry name" value="CYTB5RDTASE"/>
</dbReference>
<dbReference type="SUPFAM" id="SSF63380">
    <property type="entry name" value="Riboflavin synthase domain-like"/>
    <property type="match status" value="1"/>
</dbReference>
<comment type="similarity">
    <text evidence="3 16">Belongs to the flavoprotein pyridine nucleotide cytochrome reductase family.</text>
</comment>
<evidence type="ECO:0000256" key="9">
    <source>
        <dbReference type="ARBA" id="ARBA00023002"/>
    </source>
</evidence>
<reference evidence="19 20" key="1">
    <citation type="submission" date="2015-01" db="EMBL/GenBank/DDBJ databases">
        <title>The Genome Sequence of Exophiala sideris CBS121828.</title>
        <authorList>
            <consortium name="The Broad Institute Genomics Platform"/>
            <person name="Cuomo C."/>
            <person name="de Hoog S."/>
            <person name="Gorbushina A."/>
            <person name="Stielow B."/>
            <person name="Teixiera M."/>
            <person name="Abouelleil A."/>
            <person name="Chapman S.B."/>
            <person name="Priest M."/>
            <person name="Young S.K."/>
            <person name="Wortman J."/>
            <person name="Nusbaum C."/>
            <person name="Birren B."/>
        </authorList>
    </citation>
    <scope>NUCLEOTIDE SEQUENCE [LARGE SCALE GENOMIC DNA]</scope>
    <source>
        <strain evidence="19 20">CBS 121828</strain>
    </source>
</reference>
<dbReference type="GO" id="GO:0006696">
    <property type="term" value="P:ergosterol biosynthetic process"/>
    <property type="evidence" value="ECO:0007669"/>
    <property type="project" value="TreeGrafter"/>
</dbReference>
<sequence length="336" mass="36902">MFARSVMRSAGPLRQGFRSYATEAPKSSSSTPLIVGVAAVGAGIAGYTFLGSNKASADAPPKPSEDATHAAKTTSPAKAFQGGDQGFVDLKLAEIIPYNHNTKRFKFELPEKDQVSGLTVASAVITKYQGPEQKKPVIRPYTPINEEDEQGFVELLVKVYPNGPMSEHLHSMAPGQMLSFKGPIPKYPWAANKHEHITLIAGGTGITPMYQLIRAIFKNPEDKTKVSLIFGNLTEKDILMKEELEKVENEFPQRFRAFYTVDTPPESWPYGKGHITKELLKEVIPDPKSNNIKIFVCGPPGMYKAISGPKVSPTDQGDLSGILKELGYTKEQVYKF</sequence>
<organism evidence="19 20">
    <name type="scientific">Exophiala sideris</name>
    <dbReference type="NCBI Taxonomy" id="1016849"/>
    <lineage>
        <taxon>Eukaryota</taxon>
        <taxon>Fungi</taxon>
        <taxon>Dikarya</taxon>
        <taxon>Ascomycota</taxon>
        <taxon>Pezizomycotina</taxon>
        <taxon>Eurotiomycetes</taxon>
        <taxon>Chaetothyriomycetidae</taxon>
        <taxon>Chaetothyriales</taxon>
        <taxon>Herpotrichiellaceae</taxon>
        <taxon>Exophiala</taxon>
    </lineage>
</organism>
<evidence type="ECO:0000313" key="20">
    <source>
        <dbReference type="Proteomes" id="UP000053599"/>
    </source>
</evidence>
<dbReference type="CDD" id="cd06183">
    <property type="entry name" value="cyt_b5_reduct_like"/>
    <property type="match status" value="1"/>
</dbReference>
<dbReference type="EMBL" id="KN846952">
    <property type="protein sequence ID" value="KIV81928.1"/>
    <property type="molecule type" value="Genomic_DNA"/>
</dbReference>
<feature type="region of interest" description="Disordered" evidence="17">
    <location>
        <begin position="55"/>
        <end position="79"/>
    </location>
</feature>
<evidence type="ECO:0000256" key="15">
    <source>
        <dbReference type="PIRSR" id="PIRSR601834-1"/>
    </source>
</evidence>
<dbReference type="HOGENOM" id="CLU_003827_9_1_1"/>
<comment type="catalytic activity">
    <reaction evidence="14 16">
        <text>2 Fe(III)-[cytochrome b5] + NADH = 2 Fe(II)-[cytochrome b5] + NAD(+) + H(+)</text>
        <dbReference type="Rhea" id="RHEA:46680"/>
        <dbReference type="Rhea" id="RHEA-COMP:10438"/>
        <dbReference type="Rhea" id="RHEA-COMP:10439"/>
        <dbReference type="ChEBI" id="CHEBI:15378"/>
        <dbReference type="ChEBI" id="CHEBI:29033"/>
        <dbReference type="ChEBI" id="CHEBI:29034"/>
        <dbReference type="ChEBI" id="CHEBI:57540"/>
        <dbReference type="ChEBI" id="CHEBI:57945"/>
        <dbReference type="EC" id="1.6.2.2"/>
    </reaction>
</comment>
<evidence type="ECO:0000256" key="13">
    <source>
        <dbReference type="ARBA" id="ARBA00037464"/>
    </source>
</evidence>
<protein>
    <recommendedName>
        <fullName evidence="16">NADH-cytochrome b5 reductase</fullName>
        <ecNumber evidence="16">1.6.2.2</ecNumber>
    </recommendedName>
</protein>
<dbReference type="Proteomes" id="UP000053599">
    <property type="component" value="Unassembled WGS sequence"/>
</dbReference>
<dbReference type="InterPro" id="IPR001709">
    <property type="entry name" value="Flavoprot_Pyr_Nucl_cyt_Rdtase"/>
</dbReference>
<evidence type="ECO:0000256" key="12">
    <source>
        <dbReference type="ARBA" id="ARBA00023136"/>
    </source>
</evidence>
<dbReference type="InterPro" id="IPR017938">
    <property type="entry name" value="Riboflavin_synthase-like_b-brl"/>
</dbReference>
<dbReference type="InterPro" id="IPR039261">
    <property type="entry name" value="FNR_nucleotide-bd"/>
</dbReference>
<dbReference type="EC" id="1.6.2.2" evidence="16"/>
<dbReference type="PANTHER" id="PTHR19370:SF171">
    <property type="entry name" value="NADH-CYTOCHROME B5 REDUCTASE 2"/>
    <property type="match status" value="1"/>
</dbReference>
<evidence type="ECO:0000256" key="11">
    <source>
        <dbReference type="ARBA" id="ARBA00023128"/>
    </source>
</evidence>
<evidence type="ECO:0000256" key="17">
    <source>
        <dbReference type="SAM" id="MobiDB-lite"/>
    </source>
</evidence>
<evidence type="ECO:0000256" key="10">
    <source>
        <dbReference type="ARBA" id="ARBA00023027"/>
    </source>
</evidence>
<evidence type="ECO:0000256" key="2">
    <source>
        <dbReference type="ARBA" id="ARBA00004572"/>
    </source>
</evidence>
<evidence type="ECO:0000256" key="5">
    <source>
        <dbReference type="ARBA" id="ARBA00022692"/>
    </source>
</evidence>
<feature type="binding site" evidence="15">
    <location>
        <position position="156"/>
    </location>
    <ligand>
        <name>FAD</name>
        <dbReference type="ChEBI" id="CHEBI:57692"/>
    </ligand>
</feature>
<dbReference type="FunFam" id="3.40.50.80:FF:000009">
    <property type="entry name" value="NADH-cytochrome b5 reductase"/>
    <property type="match status" value="1"/>
</dbReference>
<dbReference type="Pfam" id="PF00970">
    <property type="entry name" value="FAD_binding_6"/>
    <property type="match status" value="1"/>
</dbReference>
<dbReference type="InterPro" id="IPR008333">
    <property type="entry name" value="Cbr1-like_FAD-bd_dom"/>
</dbReference>
<accession>A0A0D1Z4Y0</accession>
<comment type="cofactor">
    <cofactor evidence="1 15 16">
        <name>FAD</name>
        <dbReference type="ChEBI" id="CHEBI:57692"/>
    </cofactor>
</comment>
<evidence type="ECO:0000256" key="7">
    <source>
        <dbReference type="ARBA" id="ARBA00022827"/>
    </source>
</evidence>
<feature type="binding site" evidence="15">
    <location>
        <position position="140"/>
    </location>
    <ligand>
        <name>FAD</name>
        <dbReference type="ChEBI" id="CHEBI:57692"/>
    </ligand>
</feature>
<dbReference type="Pfam" id="PF00175">
    <property type="entry name" value="NAD_binding_1"/>
    <property type="match status" value="1"/>
</dbReference>
<comment type="subcellular location">
    <subcellularLocation>
        <location evidence="2">Mitochondrion outer membrane</location>
        <topology evidence="2">Single-pass membrane protein</topology>
    </subcellularLocation>
</comment>
<keyword evidence="12" id="KW-0472">Membrane</keyword>
<evidence type="ECO:0000259" key="18">
    <source>
        <dbReference type="PROSITE" id="PS51384"/>
    </source>
</evidence>
<feature type="binding site" evidence="15">
    <location>
        <position position="166"/>
    </location>
    <ligand>
        <name>FAD</name>
        <dbReference type="ChEBI" id="CHEBI:57692"/>
    </ligand>
</feature>
<feature type="binding site" evidence="15">
    <location>
        <position position="207"/>
    </location>
    <ligand>
        <name>FAD</name>
        <dbReference type="ChEBI" id="CHEBI:57692"/>
    </ligand>
</feature>
<dbReference type="FunFam" id="2.40.30.10:FF:000032">
    <property type="entry name" value="NADH-cytochrome b5 reductase"/>
    <property type="match status" value="1"/>
</dbReference>
<keyword evidence="7 15" id="KW-0274">FAD</keyword>
<dbReference type="GO" id="GO:0005741">
    <property type="term" value="C:mitochondrial outer membrane"/>
    <property type="evidence" value="ECO:0007669"/>
    <property type="project" value="UniProtKB-SubCell"/>
</dbReference>
<keyword evidence="8" id="KW-1133">Transmembrane helix</keyword>
<evidence type="ECO:0000256" key="4">
    <source>
        <dbReference type="ARBA" id="ARBA00022630"/>
    </source>
</evidence>
<dbReference type="PRINTS" id="PR00371">
    <property type="entry name" value="FPNCR"/>
</dbReference>
<name>A0A0D1Z4Y0_9EURO</name>
<dbReference type="InterPro" id="IPR001433">
    <property type="entry name" value="OxRdtase_FAD/NAD-bd"/>
</dbReference>
<dbReference type="PROSITE" id="PS51384">
    <property type="entry name" value="FAD_FR"/>
    <property type="match status" value="1"/>
</dbReference>
<evidence type="ECO:0000256" key="16">
    <source>
        <dbReference type="RuleBase" id="RU361226"/>
    </source>
</evidence>
<keyword evidence="5" id="KW-0812">Transmembrane</keyword>
<keyword evidence="9 16" id="KW-0560">Oxidoreductase</keyword>
<dbReference type="InterPro" id="IPR017927">
    <property type="entry name" value="FAD-bd_FR_type"/>
</dbReference>
<keyword evidence="4 15" id="KW-0285">Flavoprotein</keyword>
<evidence type="ECO:0000256" key="3">
    <source>
        <dbReference type="ARBA" id="ARBA00006105"/>
    </source>
</evidence>
<comment type="function">
    <text evidence="13">May mediate the reduction of outer membrane cytochrome b5.</text>
</comment>
<dbReference type="OrthoDB" id="432685at2759"/>
<feature type="binding site" evidence="15">
    <location>
        <position position="139"/>
    </location>
    <ligand>
        <name>FAD</name>
        <dbReference type="ChEBI" id="CHEBI:57692"/>
    </ligand>
</feature>
<keyword evidence="6" id="KW-1000">Mitochondrion outer membrane</keyword>
<dbReference type="GO" id="GO:0090524">
    <property type="term" value="F:cytochrome-b5 reductase activity, acting on NADH"/>
    <property type="evidence" value="ECO:0007669"/>
    <property type="project" value="UniProtKB-EC"/>
</dbReference>